<dbReference type="EMBL" id="CP032418">
    <property type="protein sequence ID" value="AYC28590.1"/>
    <property type="molecule type" value="Genomic_DNA"/>
</dbReference>
<gene>
    <name evidence="1" type="ORF">D3873_01405</name>
</gene>
<dbReference type="InterPro" id="IPR010430">
    <property type="entry name" value="DUF1028"/>
</dbReference>
<keyword evidence="2" id="KW-1185">Reference proteome</keyword>
<evidence type="ECO:0000313" key="1">
    <source>
        <dbReference type="EMBL" id="AYC28590.1"/>
    </source>
</evidence>
<accession>A0A385YQG3</accession>
<dbReference type="Gene3D" id="3.60.20.10">
    <property type="entry name" value="Glutamine Phosphoribosylpyrophosphate, subunit 1, domain 1"/>
    <property type="match status" value="1"/>
</dbReference>
<protein>
    <submittedName>
        <fullName evidence="1">DUF1028 domain-containing protein</fullName>
    </submittedName>
</protein>
<dbReference type="SUPFAM" id="SSF56235">
    <property type="entry name" value="N-terminal nucleophile aminohydrolases (Ntn hydrolases)"/>
    <property type="match status" value="1"/>
</dbReference>
<dbReference type="PANTHER" id="PTHR39328">
    <property type="entry name" value="BLL2871 PROTEIN"/>
    <property type="match status" value="1"/>
</dbReference>
<proteinExistence type="predicted"/>
<dbReference type="InterPro" id="IPR029055">
    <property type="entry name" value="Ntn_hydrolases_N"/>
</dbReference>
<sequence>MTFSIVGYDPKTKEHGIAVASKFLSVGAVVPFAKAGVGAIATQSWANLDYGVKGLELLEQGHSPQEVFEQIRATDENFASRQIGIVDAKGRGFTFTGDECFDWAGGLAGENYAAQGNILVDHSTVENMEATFLQTEGSLADRLLSALLAGDAAGGDSRGKQSAALLVVKENGSYGGYTDKYIDLRVDDHEDPVVELGRLMKLHKLYFEGTKKEDIVEVSGVLEDEIRELLYRSGHLSREYADHDSILKALESYQYRENFDERVQPKGFVDVQVVEYMRLMK</sequence>
<organism evidence="1 2">
    <name type="scientific">Paenisporosarcina cavernae</name>
    <dbReference type="NCBI Taxonomy" id="2320858"/>
    <lineage>
        <taxon>Bacteria</taxon>
        <taxon>Bacillati</taxon>
        <taxon>Bacillota</taxon>
        <taxon>Bacilli</taxon>
        <taxon>Bacillales</taxon>
        <taxon>Caryophanaceae</taxon>
        <taxon>Paenisporosarcina</taxon>
    </lineage>
</organism>
<dbReference type="KEGG" id="paek:D3873_01405"/>
<evidence type="ECO:0000313" key="2">
    <source>
        <dbReference type="Proteomes" id="UP000265725"/>
    </source>
</evidence>
<reference evidence="2" key="1">
    <citation type="submission" date="2018-09" db="EMBL/GenBank/DDBJ databases">
        <authorList>
            <person name="Zhu H."/>
        </authorList>
    </citation>
    <scope>NUCLEOTIDE SEQUENCE [LARGE SCALE GENOMIC DNA]</scope>
    <source>
        <strain evidence="2">K2R23-3</strain>
    </source>
</reference>
<dbReference type="OrthoDB" id="9790012at2"/>
<dbReference type="AlphaFoldDB" id="A0A385YQG3"/>
<dbReference type="PANTHER" id="PTHR39328:SF1">
    <property type="entry name" value="BLL2871 PROTEIN"/>
    <property type="match status" value="1"/>
</dbReference>
<name>A0A385YQG3_9BACL</name>
<dbReference type="Pfam" id="PF06267">
    <property type="entry name" value="DUF1028"/>
    <property type="match status" value="1"/>
</dbReference>
<dbReference type="RefSeq" id="WP_119882335.1">
    <property type="nucleotide sequence ID" value="NZ_CP032418.1"/>
</dbReference>
<dbReference type="Proteomes" id="UP000265725">
    <property type="component" value="Chromosome"/>
</dbReference>